<proteinExistence type="predicted"/>
<reference evidence="1 2" key="1">
    <citation type="submission" date="2021-01" db="EMBL/GenBank/DDBJ databases">
        <title>Actinoplanes sp. nov. LDG1-06 isolated from lichen.</title>
        <authorList>
            <person name="Saeng-In P."/>
            <person name="Phongsopitanun W."/>
            <person name="Kanchanasin P."/>
            <person name="Yuki M."/>
            <person name="Kudo T."/>
            <person name="Ohkuma M."/>
            <person name="Tanasupawat S."/>
        </authorList>
    </citation>
    <scope>NUCLEOTIDE SEQUENCE [LARGE SCALE GENOMIC DNA]</scope>
    <source>
        <strain evidence="1 2">LDG1-06</strain>
    </source>
</reference>
<dbReference type="RefSeq" id="WP_203381007.1">
    <property type="nucleotide sequence ID" value="NZ_JAENHP010000017.1"/>
</dbReference>
<gene>
    <name evidence="1" type="ORF">JIG36_36540</name>
</gene>
<evidence type="ECO:0000313" key="1">
    <source>
        <dbReference type="EMBL" id="MBM2621024.1"/>
    </source>
</evidence>
<evidence type="ECO:0000313" key="2">
    <source>
        <dbReference type="Proteomes" id="UP000632138"/>
    </source>
</evidence>
<sequence length="115" mass="12285">MVEEARLQLIEITHLAYGTMTCLVRCLDVAVHVGDAVWLTASAVDGPVVDGLTVATIWSYRDLPVVDHGMTARVTVTGAFHAREVKAIRAAAAGVPADQLYRLGLNLVAHRPPAT</sequence>
<keyword evidence="2" id="KW-1185">Reference proteome</keyword>
<accession>A0ABS2AMH5</accession>
<dbReference type="EMBL" id="JAENHP010000017">
    <property type="protein sequence ID" value="MBM2621024.1"/>
    <property type="molecule type" value="Genomic_DNA"/>
</dbReference>
<name>A0ABS2AMH5_9ACTN</name>
<comment type="caution">
    <text evidence="1">The sequence shown here is derived from an EMBL/GenBank/DDBJ whole genome shotgun (WGS) entry which is preliminary data.</text>
</comment>
<dbReference type="Proteomes" id="UP000632138">
    <property type="component" value="Unassembled WGS sequence"/>
</dbReference>
<protein>
    <submittedName>
        <fullName evidence="1">Uncharacterized protein</fullName>
    </submittedName>
</protein>
<organism evidence="1 2">
    <name type="scientific">Paractinoplanes ovalisporus</name>
    <dbReference type="NCBI Taxonomy" id="2810368"/>
    <lineage>
        <taxon>Bacteria</taxon>
        <taxon>Bacillati</taxon>
        <taxon>Actinomycetota</taxon>
        <taxon>Actinomycetes</taxon>
        <taxon>Micromonosporales</taxon>
        <taxon>Micromonosporaceae</taxon>
        <taxon>Paractinoplanes</taxon>
    </lineage>
</organism>